<keyword evidence="9 11" id="KW-0539">Nucleus</keyword>
<dbReference type="GO" id="GO:0005634">
    <property type="term" value="C:nucleus"/>
    <property type="evidence" value="ECO:0007669"/>
    <property type="project" value="UniProtKB-SubCell"/>
</dbReference>
<evidence type="ECO:0000256" key="8">
    <source>
        <dbReference type="ARBA" id="ARBA00023067"/>
    </source>
</evidence>
<comment type="subcellular location">
    <subcellularLocation>
        <location evidence="1 11">Nucleus</location>
    </subcellularLocation>
</comment>
<dbReference type="EMBL" id="GGYP01001341">
    <property type="protein sequence ID" value="MDE46112.1"/>
    <property type="molecule type" value="Transcribed_RNA"/>
</dbReference>
<name>A0A6G1S834_9ACAR</name>
<dbReference type="SUPFAM" id="SSF58104">
    <property type="entry name" value="Methyl-accepting chemotaxis protein (MCP) signaling domain"/>
    <property type="match status" value="1"/>
</dbReference>
<evidence type="ECO:0000256" key="1">
    <source>
        <dbReference type="ARBA" id="ARBA00004123"/>
    </source>
</evidence>
<evidence type="ECO:0000256" key="5">
    <source>
        <dbReference type="ARBA" id="ARBA00022776"/>
    </source>
</evidence>
<sequence length="1178" mass="134979">MYIKNVVIDGFKSYGKRTEIAGFDQLFNAITGLNGSGKSNILDAICFALGLTNMSLARCTTLRELIFKNGQAGVNKAVVTVTFDNSDKSASPTGYDHLNEIVIRREVHLNSRTKYYVCGQSATNSQVSDLFHSCQLNISNPHFLIMQGRITKVLNMKPKDILGMIEEATGVSMYNDKKIFTQNTIEKKESHLKSIDNLINETILPKLEQLRSEHAVLLDYQNLVSELEKLSKQYTAWQFTQYQQKADHASEMTDDCNNKIKLFKDDIGQLELKQEEISQRIVAIERHNDELSGGRIAELEEELKEEERIEIKETGRLEKLTDSLNEERKKKKDVEKLLAKDDQLKQKKQQEYDNIRQDFDKIEQEYISANAAHERAQKNYEAVTAGKALNEDGDVATSLADQLIKAEEEYNSASTEMKIAKTKLMNFKRDLNEKRSEATKHKAQYDEDNKHIASLEENVNNIKTRLDALDYDDGQYGNLQQEMCATQERLKELSHQLGNEEASVRLNFEYSPIPGFNPSCVRGPICNLFTLKDPKYARAVEAAAGGRLYDIAIDTNDQCKEILDKGHLKRRHNLIALNKVQGRPIDRHTVDAAKKIANDKDVIAIMDLIDYEPHLKSAMQYVFGDTLVAPNVDKAMKITYSNLRKRTVTLDGDIIMPGGDMSGGAVSRQESFLVTLIKLRAKLDEKAQLERRYHELKAKLASTEELRQRYLSLDAEFKHHSSKLDVVRNRLQLTSTHHKLFETVKQLEIDVAELEQKLVELQEVSNRSSNRAKELKTKLNDKEKSHKRELEAAERALAQAKKETDAKKKLIDQRKGKVESLRLEIEDLTKSCEQYCETINRLATVIEEKQNDVNQQMEVVEQVKGHVKKAADKLKEQKEKLREQNEEINKLSKKRDRMGAEINEKRLEIKKIQHQVEQINSEAKDASHAVKTMLRKYDWIAEERHLFGKDNSDYPFNRKDFNIDELTNQVQKLTSAKNALSKTVNQRANMLLSDKEKEAEQLSQRRNLIEQDKDKLIKYMEEVDRKKKDALHKAWLKINVDFNGIFSTFLPNTHAKLELVPGKDILYGLEVKVAFGDVWKESLTELSGGQRSLVALSLVLALLKYNPAPLYILDEVDAALDQNHTQNTGTMIKKHFNRSQFIIVSLKDDMFRNANVLFKTKFVDGKSEVTRYTHSNAK</sequence>
<dbReference type="Gene3D" id="1.10.287.950">
    <property type="entry name" value="Methyl-accepting chemotaxis protein"/>
    <property type="match status" value="1"/>
</dbReference>
<evidence type="ECO:0000313" key="14">
    <source>
        <dbReference type="EMBL" id="MDE46112.1"/>
    </source>
</evidence>
<evidence type="ECO:0000256" key="3">
    <source>
        <dbReference type="ARBA" id="ARBA00022618"/>
    </source>
</evidence>
<dbReference type="Pfam" id="PF02463">
    <property type="entry name" value="SMC_N"/>
    <property type="match status" value="2"/>
</dbReference>
<feature type="coiled-coil region" evidence="12">
    <location>
        <begin position="963"/>
        <end position="1029"/>
    </location>
</feature>
<dbReference type="GO" id="GO:0051301">
    <property type="term" value="P:cell division"/>
    <property type="evidence" value="ECO:0007669"/>
    <property type="project" value="UniProtKB-KW"/>
</dbReference>
<protein>
    <recommendedName>
        <fullName evidence="11">Structural maintenance of chromosomes protein</fullName>
    </recommendedName>
</protein>
<evidence type="ECO:0000259" key="13">
    <source>
        <dbReference type="SMART" id="SM00968"/>
    </source>
</evidence>
<feature type="coiled-coil region" evidence="12">
    <location>
        <begin position="679"/>
        <end position="706"/>
    </location>
</feature>
<dbReference type="CDD" id="cd03273">
    <property type="entry name" value="ABC_SMC2_euk"/>
    <property type="match status" value="1"/>
</dbReference>
<dbReference type="Gene3D" id="3.40.50.300">
    <property type="entry name" value="P-loop containing nucleotide triphosphate hydrolases"/>
    <property type="match status" value="2"/>
</dbReference>
<dbReference type="InterPro" id="IPR027417">
    <property type="entry name" value="P-loop_NTPase"/>
</dbReference>
<dbReference type="GO" id="GO:0016887">
    <property type="term" value="F:ATP hydrolysis activity"/>
    <property type="evidence" value="ECO:0007669"/>
    <property type="project" value="InterPro"/>
</dbReference>
<dbReference type="AlphaFoldDB" id="A0A6G1S834"/>
<keyword evidence="3" id="KW-0132">Cell division</keyword>
<dbReference type="Gene3D" id="3.30.70.1620">
    <property type="match status" value="1"/>
</dbReference>
<reference evidence="14" key="1">
    <citation type="submission" date="2018-10" db="EMBL/GenBank/DDBJ databases">
        <title>Transcriptome assembly of Aceria tosichella (Wheat curl mite) Type 2.</title>
        <authorList>
            <person name="Scully E.D."/>
            <person name="Geib S.M."/>
            <person name="Palmer N.A."/>
            <person name="Gupta A.K."/>
            <person name="Sarath G."/>
            <person name="Tatineni S."/>
        </authorList>
    </citation>
    <scope>NUCLEOTIDE SEQUENCE</scope>
    <source>
        <strain evidence="14">LincolnNE</strain>
    </source>
</reference>
<organism evidence="14">
    <name type="scientific">Aceria tosichella</name>
    <name type="common">wheat curl mite</name>
    <dbReference type="NCBI Taxonomy" id="561515"/>
    <lineage>
        <taxon>Eukaryota</taxon>
        <taxon>Metazoa</taxon>
        <taxon>Ecdysozoa</taxon>
        <taxon>Arthropoda</taxon>
        <taxon>Chelicerata</taxon>
        <taxon>Arachnida</taxon>
        <taxon>Acari</taxon>
        <taxon>Acariformes</taxon>
        <taxon>Trombidiformes</taxon>
        <taxon>Prostigmata</taxon>
        <taxon>Eupodina</taxon>
        <taxon>Eriophyoidea</taxon>
        <taxon>Eriophyidae</taxon>
        <taxon>Eriophyinae</taxon>
        <taxon>Aceriini</taxon>
        <taxon>Aceria</taxon>
    </lineage>
</organism>
<evidence type="ECO:0000256" key="10">
    <source>
        <dbReference type="ARBA" id="ARBA00023306"/>
    </source>
</evidence>
<keyword evidence="5" id="KW-0498">Mitosis</keyword>
<dbReference type="GO" id="GO:0030261">
    <property type="term" value="P:chromosome condensation"/>
    <property type="evidence" value="ECO:0007669"/>
    <property type="project" value="UniProtKB-KW"/>
</dbReference>
<dbReference type="InterPro" id="IPR027120">
    <property type="entry name" value="Smc2_ABC"/>
</dbReference>
<evidence type="ECO:0000256" key="9">
    <source>
        <dbReference type="ARBA" id="ARBA00023242"/>
    </source>
</evidence>
<evidence type="ECO:0000256" key="11">
    <source>
        <dbReference type="PIRNR" id="PIRNR005719"/>
    </source>
</evidence>
<comment type="similarity">
    <text evidence="2">Belongs to the SMC family. SMC2 subfamily.</text>
</comment>
<accession>A0A6G1S834</accession>
<feature type="coiled-coil region" evidence="12">
    <location>
        <begin position="296"/>
        <end position="472"/>
    </location>
</feature>
<evidence type="ECO:0000256" key="4">
    <source>
        <dbReference type="ARBA" id="ARBA00022741"/>
    </source>
</evidence>
<dbReference type="InterPro" id="IPR003395">
    <property type="entry name" value="RecF/RecN/SMC_N"/>
</dbReference>
<evidence type="ECO:0000256" key="12">
    <source>
        <dbReference type="SAM" id="Coils"/>
    </source>
</evidence>
<dbReference type="GO" id="GO:0005524">
    <property type="term" value="F:ATP binding"/>
    <property type="evidence" value="ECO:0007669"/>
    <property type="project" value="UniProtKB-KW"/>
</dbReference>
<dbReference type="PANTHER" id="PTHR43977">
    <property type="entry name" value="STRUCTURAL MAINTENANCE OF CHROMOSOMES PROTEIN 3"/>
    <property type="match status" value="1"/>
</dbReference>
<keyword evidence="7 12" id="KW-0175">Coiled coil</keyword>
<dbReference type="InterPro" id="IPR010935">
    <property type="entry name" value="SMC_hinge"/>
</dbReference>
<keyword evidence="10" id="KW-0131">Cell cycle</keyword>
<dbReference type="SUPFAM" id="SSF52540">
    <property type="entry name" value="P-loop containing nucleoside triphosphate hydrolases"/>
    <property type="match status" value="1"/>
</dbReference>
<evidence type="ECO:0000256" key="6">
    <source>
        <dbReference type="ARBA" id="ARBA00022840"/>
    </source>
</evidence>
<dbReference type="SUPFAM" id="SSF75553">
    <property type="entry name" value="Smc hinge domain"/>
    <property type="match status" value="1"/>
</dbReference>
<dbReference type="GO" id="GO:0005694">
    <property type="term" value="C:chromosome"/>
    <property type="evidence" value="ECO:0007669"/>
    <property type="project" value="InterPro"/>
</dbReference>
<keyword evidence="8" id="KW-0226">DNA condensation</keyword>
<evidence type="ECO:0000256" key="7">
    <source>
        <dbReference type="ARBA" id="ARBA00023054"/>
    </source>
</evidence>
<feature type="coiled-coil region" evidence="12">
    <location>
        <begin position="737"/>
        <end position="929"/>
    </location>
</feature>
<feature type="domain" description="SMC hinge" evidence="13">
    <location>
        <begin position="519"/>
        <end position="639"/>
    </location>
</feature>
<dbReference type="PIRSF" id="PIRSF005719">
    <property type="entry name" value="SMC"/>
    <property type="match status" value="1"/>
</dbReference>
<dbReference type="InterPro" id="IPR036277">
    <property type="entry name" value="SMC_hinge_sf"/>
</dbReference>
<dbReference type="Gene3D" id="1.20.1060.20">
    <property type="match status" value="1"/>
</dbReference>
<dbReference type="InterPro" id="IPR024704">
    <property type="entry name" value="SMC"/>
</dbReference>
<proteinExistence type="inferred from homology"/>
<dbReference type="SMART" id="SM00968">
    <property type="entry name" value="SMC_hinge"/>
    <property type="match status" value="1"/>
</dbReference>
<evidence type="ECO:0000256" key="2">
    <source>
        <dbReference type="ARBA" id="ARBA00005231"/>
    </source>
</evidence>
<dbReference type="Pfam" id="PF06470">
    <property type="entry name" value="SMC_hinge"/>
    <property type="match status" value="1"/>
</dbReference>
<gene>
    <name evidence="14" type="primary">smc2_0</name>
    <name evidence="14" type="ORF">g.17643</name>
</gene>
<keyword evidence="4" id="KW-0547">Nucleotide-binding</keyword>
<keyword evidence="6" id="KW-0067">ATP-binding</keyword>